<reference evidence="3 4" key="1">
    <citation type="submission" date="2022-03" db="EMBL/GenBank/DDBJ databases">
        <title>Complete genome analysis of Roseomonas KG 17.1 : a prolific producer of plant growth promoters.</title>
        <authorList>
            <person name="Saadouli I."/>
            <person name="Najjari A."/>
            <person name="Mosbah A."/>
            <person name="Ouzari H.I."/>
        </authorList>
    </citation>
    <scope>NUCLEOTIDE SEQUENCE [LARGE SCALE GENOMIC DNA]</scope>
    <source>
        <strain evidence="3 4">KG17-1</strain>
    </source>
</reference>
<dbReference type="Pfam" id="PF01968">
    <property type="entry name" value="Hydantoinase_A"/>
    <property type="match status" value="1"/>
</dbReference>
<sequence>MYRKATARVGIDVGGTFTDVVLVTAEGEVHTAKVPTTPADRVIGAVAGFRRILEISGLPASSVGFIGHGSTMATNMVVEGTGAPSALVTTRGFRDILELRRIARHDRADLYDLSFSNPKPLVPRRHRFEVTERLNHRGEVMLPLDMADLEKVAEEIATSGVQAVAICFLHSFLNPEHERAAAALLSARLPNCFVTASHEINPEMGEYERTSSTVMNAMLGPVCARYIRNLGGGFADAGFNGELLFMTSNGGLAHADLVAARPVLLLESGPAGGVSAALRVCERIGSPDLILGDMGGTTFDVSLVRGARPELRTSSLLHSYTVRAPSIDIDSIGAGGGSIAWIDAGGGVRIGPQSAGADPGPACYGRGGARPTVTDCNLVLGYLDPETFLEGSFRLDLEAAREAIRVHLAEPLGIGIPEAAGTVRAVANALMAQAMRLMTVERGHDPREFTYLCCGGAGPVHAIDLARELEMRRVVVPPAPGLFSAVGMVVADRQVDRQAALERELSGLAESEIEQGFKELEADTRKVLLAGGAEGVDAVLQRRLDCRYAGQPDSISFEFPDQGYAAIRAAFEGAHRRLWNFDKPDQPVIVNNLRVEGRAPTGWRGDLRLASSGSAPEPWRERAVFAQDGYRRLPVYRRSDLPVGTVLPGPIVIEEQSSSILLGENDTARVDDALNLLIDL</sequence>
<name>A0ABS9WBX3_9PROT</name>
<gene>
    <name evidence="3" type="ORF">MON41_21620</name>
</gene>
<evidence type="ECO:0000313" key="3">
    <source>
        <dbReference type="EMBL" id="MCI0756255.1"/>
    </source>
</evidence>
<comment type="caution">
    <text evidence="3">The sequence shown here is derived from an EMBL/GenBank/DDBJ whole genome shotgun (WGS) entry which is preliminary data.</text>
</comment>
<dbReference type="Pfam" id="PF05378">
    <property type="entry name" value="Hydant_A_N"/>
    <property type="match status" value="1"/>
</dbReference>
<dbReference type="Proteomes" id="UP001201985">
    <property type="component" value="Unassembled WGS sequence"/>
</dbReference>
<evidence type="ECO:0000259" key="1">
    <source>
        <dbReference type="Pfam" id="PF01968"/>
    </source>
</evidence>
<dbReference type="PANTHER" id="PTHR11365">
    <property type="entry name" value="5-OXOPROLINASE RELATED"/>
    <property type="match status" value="1"/>
</dbReference>
<accession>A0ABS9WBX3</accession>
<evidence type="ECO:0000259" key="2">
    <source>
        <dbReference type="Pfam" id="PF05378"/>
    </source>
</evidence>
<dbReference type="InterPro" id="IPR045079">
    <property type="entry name" value="Oxoprolinase-like"/>
</dbReference>
<dbReference type="EMBL" id="JALBUU010000109">
    <property type="protein sequence ID" value="MCI0756255.1"/>
    <property type="molecule type" value="Genomic_DNA"/>
</dbReference>
<dbReference type="InterPro" id="IPR008040">
    <property type="entry name" value="Hydant_A_N"/>
</dbReference>
<dbReference type="PANTHER" id="PTHR11365:SF23">
    <property type="entry name" value="HYPOTHETICAL 5-OXOPROLINASE (EUROFUNG)-RELATED"/>
    <property type="match status" value="1"/>
</dbReference>
<feature type="domain" description="Hydantoinase/oxoprolinase N-terminal" evidence="2">
    <location>
        <begin position="8"/>
        <end position="186"/>
    </location>
</feature>
<protein>
    <submittedName>
        <fullName evidence="3">Hydantoinase/oxoprolinase family protein</fullName>
    </submittedName>
</protein>
<keyword evidence="4" id="KW-1185">Reference proteome</keyword>
<dbReference type="InterPro" id="IPR002821">
    <property type="entry name" value="Hydantoinase_A"/>
</dbReference>
<feature type="domain" description="Hydantoinase A/oxoprolinase" evidence="1">
    <location>
        <begin position="209"/>
        <end position="493"/>
    </location>
</feature>
<dbReference type="RefSeq" id="WP_241793845.1">
    <property type="nucleotide sequence ID" value="NZ_JALBUU010000109.1"/>
</dbReference>
<proteinExistence type="predicted"/>
<organism evidence="3 4">
    <name type="scientific">Teichococcus vastitatis</name>
    <dbReference type="NCBI Taxonomy" id="2307076"/>
    <lineage>
        <taxon>Bacteria</taxon>
        <taxon>Pseudomonadati</taxon>
        <taxon>Pseudomonadota</taxon>
        <taxon>Alphaproteobacteria</taxon>
        <taxon>Acetobacterales</taxon>
        <taxon>Roseomonadaceae</taxon>
        <taxon>Roseomonas</taxon>
    </lineage>
</organism>
<evidence type="ECO:0000313" key="4">
    <source>
        <dbReference type="Proteomes" id="UP001201985"/>
    </source>
</evidence>